<gene>
    <name evidence="1" type="ORF">CTEN0397_LOCUS5422</name>
</gene>
<accession>A0A7S1GJU3</accession>
<dbReference type="EMBL" id="HBFW01008344">
    <property type="protein sequence ID" value="CAD8934389.1"/>
    <property type="molecule type" value="Transcribed_RNA"/>
</dbReference>
<evidence type="ECO:0000313" key="1">
    <source>
        <dbReference type="EMBL" id="CAD8934389.1"/>
    </source>
</evidence>
<sequence>MTTENNISINGHSYAGSKRFPIGEQNFRLDFAEDTLHMNVTGAKPVDDELHYTIKDVDGTTTIVFSPIEGVTKKEKKKKSPLQRILYNAESDTITMVLKPPIGKEIVATLDRVQAE</sequence>
<name>A0A7S1GJU3_CYCTE</name>
<organism evidence="1">
    <name type="scientific">Cyclophora tenuis</name>
    <name type="common">Marine diatom</name>
    <dbReference type="NCBI Taxonomy" id="216820"/>
    <lineage>
        <taxon>Eukaryota</taxon>
        <taxon>Sar</taxon>
        <taxon>Stramenopiles</taxon>
        <taxon>Ochrophyta</taxon>
        <taxon>Bacillariophyta</taxon>
        <taxon>Fragilariophyceae</taxon>
        <taxon>Fragilariophycidae</taxon>
        <taxon>Cyclophorales</taxon>
        <taxon>Cyclophoraceae</taxon>
        <taxon>Cyclophora</taxon>
    </lineage>
</organism>
<protein>
    <submittedName>
        <fullName evidence="1">Uncharacterized protein</fullName>
    </submittedName>
</protein>
<reference evidence="1" key="1">
    <citation type="submission" date="2021-01" db="EMBL/GenBank/DDBJ databases">
        <authorList>
            <person name="Corre E."/>
            <person name="Pelletier E."/>
            <person name="Niang G."/>
            <person name="Scheremetjew M."/>
            <person name="Finn R."/>
            <person name="Kale V."/>
            <person name="Holt S."/>
            <person name="Cochrane G."/>
            <person name="Meng A."/>
            <person name="Brown T."/>
            <person name="Cohen L."/>
        </authorList>
    </citation>
    <scope>NUCLEOTIDE SEQUENCE</scope>
    <source>
        <strain evidence="1">ECT3854</strain>
    </source>
</reference>
<proteinExistence type="predicted"/>
<dbReference type="AlphaFoldDB" id="A0A7S1GJU3"/>